<dbReference type="EMBL" id="GBXM01106601">
    <property type="protein sequence ID" value="JAH01976.1"/>
    <property type="molecule type" value="Transcribed_RNA"/>
</dbReference>
<name>A0A0E9PBC5_ANGAN</name>
<protein>
    <submittedName>
        <fullName evidence="1">Uncharacterized protein</fullName>
    </submittedName>
</protein>
<reference evidence="1" key="2">
    <citation type="journal article" date="2015" name="Fish Shellfish Immunol.">
        <title>Early steps in the European eel (Anguilla anguilla)-Vibrio vulnificus interaction in the gills: Role of the RtxA13 toxin.</title>
        <authorList>
            <person name="Callol A."/>
            <person name="Pajuelo D."/>
            <person name="Ebbesson L."/>
            <person name="Teles M."/>
            <person name="MacKenzie S."/>
            <person name="Amaro C."/>
        </authorList>
    </citation>
    <scope>NUCLEOTIDE SEQUENCE</scope>
</reference>
<dbReference type="AlphaFoldDB" id="A0A0E9PBC5"/>
<reference evidence="1" key="1">
    <citation type="submission" date="2014-11" db="EMBL/GenBank/DDBJ databases">
        <authorList>
            <person name="Amaro Gonzalez C."/>
        </authorList>
    </citation>
    <scope>NUCLEOTIDE SEQUENCE</scope>
</reference>
<proteinExistence type="predicted"/>
<organism evidence="1">
    <name type="scientific">Anguilla anguilla</name>
    <name type="common">European freshwater eel</name>
    <name type="synonym">Muraena anguilla</name>
    <dbReference type="NCBI Taxonomy" id="7936"/>
    <lineage>
        <taxon>Eukaryota</taxon>
        <taxon>Metazoa</taxon>
        <taxon>Chordata</taxon>
        <taxon>Craniata</taxon>
        <taxon>Vertebrata</taxon>
        <taxon>Euteleostomi</taxon>
        <taxon>Actinopterygii</taxon>
        <taxon>Neopterygii</taxon>
        <taxon>Teleostei</taxon>
        <taxon>Anguilliformes</taxon>
        <taxon>Anguillidae</taxon>
        <taxon>Anguilla</taxon>
    </lineage>
</organism>
<accession>A0A0E9PBC5</accession>
<sequence length="33" mass="3663">MSCEVFQHVTVSVVLLIAPSQRHLNVKSHSMQG</sequence>
<evidence type="ECO:0000313" key="1">
    <source>
        <dbReference type="EMBL" id="JAH01976.1"/>
    </source>
</evidence>